<name>A0ABR2SW02_9ROSI</name>
<evidence type="ECO:0000313" key="8">
    <source>
        <dbReference type="Proteomes" id="UP001396334"/>
    </source>
</evidence>
<reference evidence="7 8" key="1">
    <citation type="journal article" date="2024" name="G3 (Bethesda)">
        <title>Genome assembly of Hibiscus sabdariffa L. provides insights into metabolisms of medicinal natural products.</title>
        <authorList>
            <person name="Kim T."/>
        </authorList>
    </citation>
    <scope>NUCLEOTIDE SEQUENCE [LARGE SCALE GENOMIC DNA]</scope>
    <source>
        <strain evidence="7">TK-2024</strain>
        <tissue evidence="7">Old leaves</tissue>
    </source>
</reference>
<dbReference type="Proteomes" id="UP001396334">
    <property type="component" value="Unassembled WGS sequence"/>
</dbReference>
<protein>
    <recommendedName>
        <fullName evidence="6">Late embryogenesis abundant protein LEA-2 subgroup domain-containing protein</fullName>
    </recommendedName>
</protein>
<evidence type="ECO:0000256" key="3">
    <source>
        <dbReference type="ARBA" id="ARBA00022989"/>
    </source>
</evidence>
<keyword evidence="8" id="KW-1185">Reference proteome</keyword>
<sequence length="214" mass="24766">MPPNITPQATQRPVRRFNLVRCVAICCLALIVLVGLVVLITWLAIRPRKLDYTLQNGSLQNFNLNNNRHLNATFDFVLVAYNPNSRTSVYYDFMESEVSYKDQTLAFGSTDPFFQPHRDTTRVESRLMATNLALSPSAYKDLRREKSSGEIKIDVHFRSRVRFKVARASPIFQRLDELVHVFTCVFDLKFDCDDGNSDRVVDANADKRRRRQIF</sequence>
<feature type="domain" description="Late embryogenesis abundant protein LEA-2 subgroup" evidence="6">
    <location>
        <begin position="80"/>
        <end position="165"/>
    </location>
</feature>
<evidence type="ECO:0000256" key="1">
    <source>
        <dbReference type="ARBA" id="ARBA00004167"/>
    </source>
</evidence>
<proteinExistence type="predicted"/>
<dbReference type="EMBL" id="JBBPBN010000011">
    <property type="protein sequence ID" value="KAK9029240.1"/>
    <property type="molecule type" value="Genomic_DNA"/>
</dbReference>
<dbReference type="PANTHER" id="PTHR31234">
    <property type="entry name" value="LATE EMBRYOGENESIS ABUNDANT (LEA) HYDROXYPROLINE-RICH GLYCOPROTEIN FAMILY"/>
    <property type="match status" value="1"/>
</dbReference>
<accession>A0ABR2SW02</accession>
<dbReference type="PANTHER" id="PTHR31234:SF39">
    <property type="entry name" value="HARPIN-INDUCED PROTEIN 1 CONTAINING PROTEIN, EXPRESSED"/>
    <property type="match status" value="1"/>
</dbReference>
<keyword evidence="4 5" id="KW-0472">Membrane</keyword>
<keyword evidence="3 5" id="KW-1133">Transmembrane helix</keyword>
<evidence type="ECO:0000256" key="2">
    <source>
        <dbReference type="ARBA" id="ARBA00022692"/>
    </source>
</evidence>
<keyword evidence="2 5" id="KW-0812">Transmembrane</keyword>
<comment type="caution">
    <text evidence="7">The sequence shown here is derived from an EMBL/GenBank/DDBJ whole genome shotgun (WGS) entry which is preliminary data.</text>
</comment>
<dbReference type="Pfam" id="PF03168">
    <property type="entry name" value="LEA_2"/>
    <property type="match status" value="1"/>
</dbReference>
<evidence type="ECO:0000313" key="7">
    <source>
        <dbReference type="EMBL" id="KAK9029240.1"/>
    </source>
</evidence>
<gene>
    <name evidence="7" type="ORF">V6N11_026361</name>
</gene>
<evidence type="ECO:0000256" key="5">
    <source>
        <dbReference type="SAM" id="Phobius"/>
    </source>
</evidence>
<organism evidence="7 8">
    <name type="scientific">Hibiscus sabdariffa</name>
    <name type="common">roselle</name>
    <dbReference type="NCBI Taxonomy" id="183260"/>
    <lineage>
        <taxon>Eukaryota</taxon>
        <taxon>Viridiplantae</taxon>
        <taxon>Streptophyta</taxon>
        <taxon>Embryophyta</taxon>
        <taxon>Tracheophyta</taxon>
        <taxon>Spermatophyta</taxon>
        <taxon>Magnoliopsida</taxon>
        <taxon>eudicotyledons</taxon>
        <taxon>Gunneridae</taxon>
        <taxon>Pentapetalae</taxon>
        <taxon>rosids</taxon>
        <taxon>malvids</taxon>
        <taxon>Malvales</taxon>
        <taxon>Malvaceae</taxon>
        <taxon>Malvoideae</taxon>
        <taxon>Hibiscus</taxon>
    </lineage>
</organism>
<evidence type="ECO:0000259" key="6">
    <source>
        <dbReference type="Pfam" id="PF03168"/>
    </source>
</evidence>
<dbReference type="InterPro" id="IPR004864">
    <property type="entry name" value="LEA_2"/>
</dbReference>
<evidence type="ECO:0000256" key="4">
    <source>
        <dbReference type="ARBA" id="ARBA00023136"/>
    </source>
</evidence>
<dbReference type="InterPro" id="IPR044839">
    <property type="entry name" value="NDR1-like"/>
</dbReference>
<feature type="transmembrane region" description="Helical" evidence="5">
    <location>
        <begin position="20"/>
        <end position="45"/>
    </location>
</feature>
<comment type="subcellular location">
    <subcellularLocation>
        <location evidence="1">Membrane</location>
        <topology evidence="1">Single-pass membrane protein</topology>
    </subcellularLocation>
</comment>